<keyword evidence="3" id="KW-1185">Reference proteome</keyword>
<dbReference type="EMBL" id="BSSD01000001">
    <property type="protein sequence ID" value="GLW89551.1"/>
    <property type="molecule type" value="Genomic_DNA"/>
</dbReference>
<reference evidence="2" key="1">
    <citation type="submission" date="2023-02" db="EMBL/GenBank/DDBJ databases">
        <title>Actinokineospora globicatena NBRC 15670.</title>
        <authorList>
            <person name="Ichikawa N."/>
            <person name="Sato H."/>
            <person name="Tonouchi N."/>
        </authorList>
    </citation>
    <scope>NUCLEOTIDE SEQUENCE</scope>
    <source>
        <strain evidence="2">NBRC 15670</strain>
    </source>
</reference>
<proteinExistence type="predicted"/>
<feature type="region of interest" description="Disordered" evidence="1">
    <location>
        <begin position="88"/>
        <end position="118"/>
    </location>
</feature>
<gene>
    <name evidence="2" type="ORF">Aglo03_03670</name>
</gene>
<evidence type="ECO:0000256" key="1">
    <source>
        <dbReference type="SAM" id="MobiDB-lite"/>
    </source>
</evidence>
<comment type="caution">
    <text evidence="2">The sequence shown here is derived from an EMBL/GenBank/DDBJ whole genome shotgun (WGS) entry which is preliminary data.</text>
</comment>
<name>A0A9W6QEP4_9PSEU</name>
<sequence>MIFAEPASFRWAIRKTPARRDGTANNQFGVCARGTAPSFYLVEPTDGALAYTIPQGPLRLLRRERLRCLRDPRPRLRPRPGRLTNALRGQARTRRYPMTRAPVPGSSTDHPNGLDPTRKSTVDIRRVCCRATRLAQTPGFGTAIGWRIPGSRHRDAPVWL</sequence>
<evidence type="ECO:0000313" key="2">
    <source>
        <dbReference type="EMBL" id="GLW89551.1"/>
    </source>
</evidence>
<dbReference type="AlphaFoldDB" id="A0A9W6QEP4"/>
<protein>
    <submittedName>
        <fullName evidence="2">Uncharacterized protein</fullName>
    </submittedName>
</protein>
<dbReference type="Proteomes" id="UP001165042">
    <property type="component" value="Unassembled WGS sequence"/>
</dbReference>
<accession>A0A9W6QEP4</accession>
<evidence type="ECO:0000313" key="3">
    <source>
        <dbReference type="Proteomes" id="UP001165042"/>
    </source>
</evidence>
<organism evidence="2 3">
    <name type="scientific">Actinokineospora globicatena</name>
    <dbReference type="NCBI Taxonomy" id="103729"/>
    <lineage>
        <taxon>Bacteria</taxon>
        <taxon>Bacillati</taxon>
        <taxon>Actinomycetota</taxon>
        <taxon>Actinomycetes</taxon>
        <taxon>Pseudonocardiales</taxon>
        <taxon>Pseudonocardiaceae</taxon>
        <taxon>Actinokineospora</taxon>
    </lineage>
</organism>